<dbReference type="EMBL" id="KI968726">
    <property type="protein sequence ID" value="EUN27823.1"/>
    <property type="molecule type" value="Genomic_DNA"/>
</dbReference>
<reference evidence="2 3" key="1">
    <citation type="journal article" date="2013" name="PLoS Genet.">
        <title>Comparative genome structure, secondary metabolite, and effector coding capacity across Cochliobolus pathogens.</title>
        <authorList>
            <person name="Condon B.J."/>
            <person name="Leng Y."/>
            <person name="Wu D."/>
            <person name="Bushley K.E."/>
            <person name="Ohm R.A."/>
            <person name="Otillar R."/>
            <person name="Martin J."/>
            <person name="Schackwitz W."/>
            <person name="Grimwood J."/>
            <person name="MohdZainudin N."/>
            <person name="Xue C."/>
            <person name="Wang R."/>
            <person name="Manning V.A."/>
            <person name="Dhillon B."/>
            <person name="Tu Z.J."/>
            <person name="Steffenson B.J."/>
            <person name="Salamov A."/>
            <person name="Sun H."/>
            <person name="Lowry S."/>
            <person name="LaButti K."/>
            <person name="Han J."/>
            <person name="Copeland A."/>
            <person name="Lindquist E."/>
            <person name="Barry K."/>
            <person name="Schmutz J."/>
            <person name="Baker S.E."/>
            <person name="Ciuffetti L.M."/>
            <person name="Grigoriev I.V."/>
            <person name="Zhong S."/>
            <person name="Turgeon B.G."/>
        </authorList>
    </citation>
    <scope>NUCLEOTIDE SEQUENCE [LARGE SCALE GENOMIC DNA]</scope>
    <source>
        <strain evidence="2 3">FI3</strain>
    </source>
</reference>
<organism evidence="2 3">
    <name type="scientific">Bipolaris victoriae (strain FI3)</name>
    <name type="common">Victoria blight of oats agent</name>
    <name type="synonym">Cochliobolus victoriae</name>
    <dbReference type="NCBI Taxonomy" id="930091"/>
    <lineage>
        <taxon>Eukaryota</taxon>
        <taxon>Fungi</taxon>
        <taxon>Dikarya</taxon>
        <taxon>Ascomycota</taxon>
        <taxon>Pezizomycotina</taxon>
        <taxon>Dothideomycetes</taxon>
        <taxon>Pleosporomycetidae</taxon>
        <taxon>Pleosporales</taxon>
        <taxon>Pleosporineae</taxon>
        <taxon>Pleosporaceae</taxon>
        <taxon>Bipolaris</taxon>
    </lineage>
</organism>
<dbReference type="RefSeq" id="XP_014557355.1">
    <property type="nucleotide sequence ID" value="XM_014701869.1"/>
</dbReference>
<sequence>MESPTVAMKSSTEAMEQLPTVYQPTTTMEQPTSTTEQPAKTMESPTAAMEQPTTTMEQLTSSLPGAFPSLPSPPTPLSIPLTTSLAILANIIRTLTHDATILDTQLARHAPATEASDLPPLAYYYFHNTVSNYLIGADPTLAFVPEEFKAEMQMALWVAVWWYAMVHCGEGVREKVSNAVAEECIAIIEGDEGEEMVVVKKVVGVWKAWMDRFVEELVAVGEVAKEEKEKKKKTSNEVFEWGVLGLMVLPSLLRGGLVRGY</sequence>
<evidence type="ECO:0000256" key="1">
    <source>
        <dbReference type="SAM" id="MobiDB-lite"/>
    </source>
</evidence>
<keyword evidence="3" id="KW-1185">Reference proteome</keyword>
<proteinExistence type="predicted"/>
<dbReference type="HOGENOM" id="CLU_1077719_0_0_1"/>
<name>W7EBJ5_BIPV3</name>
<feature type="compositionally biased region" description="Low complexity" evidence="1">
    <location>
        <begin position="23"/>
        <end position="38"/>
    </location>
</feature>
<protein>
    <submittedName>
        <fullName evidence="2">Uncharacterized protein</fullName>
    </submittedName>
</protein>
<dbReference type="Proteomes" id="UP000054337">
    <property type="component" value="Unassembled WGS sequence"/>
</dbReference>
<dbReference type="GeneID" id="26251644"/>
<evidence type="ECO:0000313" key="2">
    <source>
        <dbReference type="EMBL" id="EUN27823.1"/>
    </source>
</evidence>
<evidence type="ECO:0000313" key="3">
    <source>
        <dbReference type="Proteomes" id="UP000054337"/>
    </source>
</evidence>
<gene>
    <name evidence="2" type="ORF">COCVIDRAFT_15345</name>
</gene>
<accession>W7EBJ5</accession>
<feature type="region of interest" description="Disordered" evidence="1">
    <location>
        <begin position="1"/>
        <end position="54"/>
    </location>
</feature>
<dbReference type="AlphaFoldDB" id="W7EBJ5"/>